<accession>A0AAV2TFX3</accession>
<comment type="subcellular location">
    <subcellularLocation>
        <location evidence="1">Cell junction</location>
    </subcellularLocation>
    <subcellularLocation>
        <location evidence="2">Cytoplasm</location>
        <location evidence="2">Cytoskeleton</location>
        <location evidence="2">Microtubule organizing center</location>
        <location evidence="2">Centrosome</location>
    </subcellularLocation>
</comment>
<feature type="region of interest" description="Disordered" evidence="9">
    <location>
        <begin position="474"/>
        <end position="496"/>
    </location>
</feature>
<dbReference type="Pfam" id="PF11559">
    <property type="entry name" value="ADIP"/>
    <property type="match status" value="1"/>
</dbReference>
<dbReference type="EMBL" id="CAXLJL010000179">
    <property type="protein sequence ID" value="CAL5134068.1"/>
    <property type="molecule type" value="Genomic_DNA"/>
</dbReference>
<dbReference type="GO" id="GO:0034451">
    <property type="term" value="C:centriolar satellite"/>
    <property type="evidence" value="ECO:0007669"/>
    <property type="project" value="TreeGrafter"/>
</dbReference>
<evidence type="ECO:0000256" key="9">
    <source>
        <dbReference type="SAM" id="MobiDB-lite"/>
    </source>
</evidence>
<evidence type="ECO:0000256" key="3">
    <source>
        <dbReference type="ARBA" id="ARBA00009291"/>
    </source>
</evidence>
<feature type="compositionally biased region" description="Low complexity" evidence="9">
    <location>
        <begin position="607"/>
        <end position="622"/>
    </location>
</feature>
<dbReference type="GO" id="GO:0035735">
    <property type="term" value="P:intraciliary transport involved in cilium assembly"/>
    <property type="evidence" value="ECO:0007669"/>
    <property type="project" value="TreeGrafter"/>
</dbReference>
<organism evidence="10 11">
    <name type="scientific">Calicophoron daubneyi</name>
    <name type="common">Rumen fluke</name>
    <name type="synonym">Paramphistomum daubneyi</name>
    <dbReference type="NCBI Taxonomy" id="300641"/>
    <lineage>
        <taxon>Eukaryota</taxon>
        <taxon>Metazoa</taxon>
        <taxon>Spiralia</taxon>
        <taxon>Lophotrochozoa</taxon>
        <taxon>Platyhelminthes</taxon>
        <taxon>Trematoda</taxon>
        <taxon>Digenea</taxon>
        <taxon>Plagiorchiida</taxon>
        <taxon>Pronocephalata</taxon>
        <taxon>Paramphistomoidea</taxon>
        <taxon>Paramphistomidae</taxon>
        <taxon>Calicophoron</taxon>
    </lineage>
</organism>
<dbReference type="Proteomes" id="UP001497525">
    <property type="component" value="Unassembled WGS sequence"/>
</dbReference>
<comment type="caution">
    <text evidence="10">The sequence shown here is derived from an EMBL/GenBank/DDBJ whole genome shotgun (WGS) entry which is preliminary data.</text>
</comment>
<keyword evidence="5" id="KW-0130">Cell adhesion</keyword>
<feature type="region of interest" description="Disordered" evidence="9">
    <location>
        <begin position="586"/>
        <end position="670"/>
    </location>
</feature>
<evidence type="ECO:0000256" key="5">
    <source>
        <dbReference type="ARBA" id="ARBA00022889"/>
    </source>
</evidence>
<reference evidence="10" key="1">
    <citation type="submission" date="2024-06" db="EMBL/GenBank/DDBJ databases">
        <authorList>
            <person name="Liu X."/>
            <person name="Lenzi L."/>
            <person name="Haldenby T S."/>
            <person name="Uol C."/>
        </authorList>
    </citation>
    <scope>NUCLEOTIDE SEQUENCE</scope>
</reference>
<feature type="region of interest" description="Disordered" evidence="9">
    <location>
        <begin position="197"/>
        <end position="221"/>
    </location>
</feature>
<evidence type="ECO:0000256" key="1">
    <source>
        <dbReference type="ARBA" id="ARBA00004282"/>
    </source>
</evidence>
<evidence type="ECO:0000256" key="6">
    <source>
        <dbReference type="ARBA" id="ARBA00022949"/>
    </source>
</evidence>
<dbReference type="AlphaFoldDB" id="A0AAV2TFX3"/>
<feature type="compositionally biased region" description="Basic and acidic residues" evidence="9">
    <location>
        <begin position="624"/>
        <end position="637"/>
    </location>
</feature>
<sequence>MMSDLPSLQPSTEIQWDFGLPYPSPTSFEDKVTSLVSCSTVPIEPQTKLEGFVRTINAELMTMGYPSVLLVEAGVQRINVDSLAQNMVHLLKSYSKMMSLREDLESRLQRVESDLAQLRKMYNRCQDNLSEAQKANAFAKERERRSDEEKKSLNAKLKANADELRKMQANFQRYETQLSHERRKSERETVALRERLLSSIAKQPGSTSPKRRSPTTSSSNCLSCSMVSLNSLCRNSDRSRLVNSRAPKVPASARVAGKSSKTPSLSALSAKRISPGKSDKPWTIQDTATTAVDGGTSQADMYALVIQQLHDRQHSLLYENRELRDLVSQLSSRMVRFTRFATRQCTRQVSLGQQSPPPDLNDSDAGFDSLDEDDEECGTILRPESSDEDVLPHGENNWDANGLRRGSAHINQLLLEVPYALVRDHLTRRVRQLSRELWRSIKQLRMSADDKTPPNQNLVAGDSHCDADTKSDAVPLRLENGGSSRPHSPRADKRARLESEVAALKKLVSTYEDRLREQDMALRYALFSSARRCGSLSHSGSPTHKQQDRVYTPYKGRSGNTSPNRRRYGFNLGSASAMIERLKHSSAELDNSSPERNHRPMNGGGDTVSQSSGSSPSGPASDTDGEHSSRSFADKPGIEVNICSTAQSQSGPQSPGPNSASPSGNSNILSDAFRFTPATTAFTRSPYSVRARALSFDKEQQ</sequence>
<evidence type="ECO:0000256" key="4">
    <source>
        <dbReference type="ARBA" id="ARBA00022490"/>
    </source>
</evidence>
<dbReference type="InterPro" id="IPR052300">
    <property type="entry name" value="Adhesion_Centrosome_assoc"/>
</dbReference>
<evidence type="ECO:0000256" key="8">
    <source>
        <dbReference type="ARBA" id="ARBA00023212"/>
    </source>
</evidence>
<feature type="compositionally biased region" description="Low complexity" evidence="9">
    <location>
        <begin position="646"/>
        <end position="670"/>
    </location>
</feature>
<feature type="region of interest" description="Disordered" evidence="9">
    <location>
        <begin position="241"/>
        <end position="282"/>
    </location>
</feature>
<dbReference type="PANTHER" id="PTHR46507">
    <property type="entry name" value="AFADIN- AND ALPHA-ACTININ-BINDING PROTEIN"/>
    <property type="match status" value="1"/>
</dbReference>
<keyword evidence="6" id="KW-0965">Cell junction</keyword>
<keyword evidence="7" id="KW-0175">Coiled coil</keyword>
<name>A0AAV2TFX3_CALDB</name>
<feature type="region of interest" description="Disordered" evidence="9">
    <location>
        <begin position="533"/>
        <end position="569"/>
    </location>
</feature>
<feature type="compositionally biased region" description="Basic and acidic residues" evidence="9">
    <location>
        <begin position="139"/>
        <end position="152"/>
    </location>
</feature>
<dbReference type="InterPro" id="IPR021622">
    <property type="entry name" value="Afadin/alpha-actinin-bd"/>
</dbReference>
<protein>
    <submittedName>
        <fullName evidence="10">Uncharacterized protein</fullName>
    </submittedName>
</protein>
<keyword evidence="4" id="KW-0963">Cytoplasm</keyword>
<feature type="compositionally biased region" description="Basic and acidic residues" evidence="9">
    <location>
        <begin position="586"/>
        <end position="598"/>
    </location>
</feature>
<evidence type="ECO:0000313" key="11">
    <source>
        <dbReference type="Proteomes" id="UP001497525"/>
    </source>
</evidence>
<comment type="similarity">
    <text evidence="3">Belongs to the ADIP family.</text>
</comment>
<gene>
    <name evidence="10" type="ORF">CDAUBV1_LOCUS7297</name>
</gene>
<evidence type="ECO:0000256" key="2">
    <source>
        <dbReference type="ARBA" id="ARBA00004300"/>
    </source>
</evidence>
<dbReference type="GO" id="GO:0070161">
    <property type="term" value="C:anchoring junction"/>
    <property type="evidence" value="ECO:0007669"/>
    <property type="project" value="UniProtKB-SubCell"/>
</dbReference>
<proteinExistence type="inferred from homology"/>
<dbReference type="GO" id="GO:0036064">
    <property type="term" value="C:ciliary basal body"/>
    <property type="evidence" value="ECO:0007669"/>
    <property type="project" value="TreeGrafter"/>
</dbReference>
<feature type="region of interest" description="Disordered" evidence="9">
    <location>
        <begin position="348"/>
        <end position="373"/>
    </location>
</feature>
<keyword evidence="8" id="KW-0206">Cytoskeleton</keyword>
<dbReference type="GO" id="GO:0007155">
    <property type="term" value="P:cell adhesion"/>
    <property type="evidence" value="ECO:0007669"/>
    <property type="project" value="UniProtKB-KW"/>
</dbReference>
<evidence type="ECO:0000256" key="7">
    <source>
        <dbReference type="ARBA" id="ARBA00023054"/>
    </source>
</evidence>
<feature type="region of interest" description="Disordered" evidence="9">
    <location>
        <begin position="137"/>
        <end position="160"/>
    </location>
</feature>
<evidence type="ECO:0000313" key="10">
    <source>
        <dbReference type="EMBL" id="CAL5134068.1"/>
    </source>
</evidence>
<dbReference type="PANTHER" id="PTHR46507:SF4">
    <property type="entry name" value="SSX FAMILY MEMBER 2 INTERACTING PROTEIN"/>
    <property type="match status" value="1"/>
</dbReference>